<dbReference type="RefSeq" id="WP_380532208.1">
    <property type="nucleotide sequence ID" value="NZ_JBHFAB010000002.1"/>
</dbReference>
<accession>A0ABV6VQ57</accession>
<gene>
    <name evidence="3" type="ORF">ACEZDE_04105</name>
</gene>
<dbReference type="PANTHER" id="PTHR33495">
    <property type="entry name" value="ANTI-SIGMA FACTOR ANTAGONIST TM_1081-RELATED-RELATED"/>
    <property type="match status" value="1"/>
</dbReference>
<reference evidence="3 4" key="1">
    <citation type="submission" date="2024-09" db="EMBL/GenBank/DDBJ databases">
        <authorList>
            <person name="Lee S.D."/>
        </authorList>
    </citation>
    <scope>NUCLEOTIDE SEQUENCE [LARGE SCALE GENOMIC DNA]</scope>
    <source>
        <strain evidence="3 4">N8-3</strain>
    </source>
</reference>
<protein>
    <submittedName>
        <fullName evidence="3">STAS domain-containing protein</fullName>
    </submittedName>
</protein>
<organism evidence="3 4">
    <name type="scientific">Streptacidiphilus cavernicola</name>
    <dbReference type="NCBI Taxonomy" id="3342716"/>
    <lineage>
        <taxon>Bacteria</taxon>
        <taxon>Bacillati</taxon>
        <taxon>Actinomycetota</taxon>
        <taxon>Actinomycetes</taxon>
        <taxon>Kitasatosporales</taxon>
        <taxon>Streptomycetaceae</taxon>
        <taxon>Streptacidiphilus</taxon>
    </lineage>
</organism>
<dbReference type="InterPro" id="IPR002645">
    <property type="entry name" value="STAS_dom"/>
</dbReference>
<keyword evidence="4" id="KW-1185">Reference proteome</keyword>
<dbReference type="Proteomes" id="UP001592531">
    <property type="component" value="Unassembled WGS sequence"/>
</dbReference>
<name>A0ABV6VQ57_9ACTN</name>
<dbReference type="PANTHER" id="PTHR33495:SF2">
    <property type="entry name" value="ANTI-SIGMA FACTOR ANTAGONIST TM_1081-RELATED"/>
    <property type="match status" value="1"/>
</dbReference>
<dbReference type="InterPro" id="IPR036513">
    <property type="entry name" value="STAS_dom_sf"/>
</dbReference>
<dbReference type="InterPro" id="IPR058548">
    <property type="entry name" value="MlaB-like_STAS"/>
</dbReference>
<evidence type="ECO:0000313" key="4">
    <source>
        <dbReference type="Proteomes" id="UP001592531"/>
    </source>
</evidence>
<sequence>MFSTRQTSAVPPEAPPHRERSSRLRAYRHDSSERGTVIALVGELDLDATALLIGSVGTCLRSGARVITVDLSALTFCDIGGLNAFLAAAGSAGAAGGRLRLENPTPAVARLFALTGTANALLAPAPPVRTALAVPQNCPDLDAR</sequence>
<dbReference type="EMBL" id="JBHFAB010000002">
    <property type="protein sequence ID" value="MFC1415832.1"/>
    <property type="molecule type" value="Genomic_DNA"/>
</dbReference>
<feature type="domain" description="STAS" evidence="2">
    <location>
        <begin position="37"/>
        <end position="116"/>
    </location>
</feature>
<feature type="region of interest" description="Disordered" evidence="1">
    <location>
        <begin position="1"/>
        <end position="24"/>
    </location>
</feature>
<dbReference type="Gene3D" id="3.30.750.24">
    <property type="entry name" value="STAS domain"/>
    <property type="match status" value="1"/>
</dbReference>
<dbReference type="PROSITE" id="PS50801">
    <property type="entry name" value="STAS"/>
    <property type="match status" value="1"/>
</dbReference>
<dbReference type="Pfam" id="PF13466">
    <property type="entry name" value="STAS_2"/>
    <property type="match status" value="1"/>
</dbReference>
<evidence type="ECO:0000256" key="1">
    <source>
        <dbReference type="SAM" id="MobiDB-lite"/>
    </source>
</evidence>
<comment type="caution">
    <text evidence="3">The sequence shown here is derived from an EMBL/GenBank/DDBJ whole genome shotgun (WGS) entry which is preliminary data.</text>
</comment>
<feature type="compositionally biased region" description="Basic and acidic residues" evidence="1">
    <location>
        <begin position="15"/>
        <end position="24"/>
    </location>
</feature>
<dbReference type="CDD" id="cd07043">
    <property type="entry name" value="STAS_anti-anti-sigma_factors"/>
    <property type="match status" value="1"/>
</dbReference>
<evidence type="ECO:0000313" key="3">
    <source>
        <dbReference type="EMBL" id="MFC1415832.1"/>
    </source>
</evidence>
<dbReference type="SUPFAM" id="SSF52091">
    <property type="entry name" value="SpoIIaa-like"/>
    <property type="match status" value="1"/>
</dbReference>
<proteinExistence type="predicted"/>
<evidence type="ECO:0000259" key="2">
    <source>
        <dbReference type="PROSITE" id="PS50801"/>
    </source>
</evidence>